<keyword evidence="6" id="KW-0808">Transferase</keyword>
<comment type="cofactor">
    <cofactor evidence="1">
        <name>[4Fe-4S] cluster</name>
        <dbReference type="ChEBI" id="CHEBI:49883"/>
    </cofactor>
</comment>
<evidence type="ECO:0000256" key="6">
    <source>
        <dbReference type="ARBA" id="ARBA00022679"/>
    </source>
</evidence>
<dbReference type="InterPro" id="IPR036094">
    <property type="entry name" value="NadA_sf"/>
</dbReference>
<evidence type="ECO:0000313" key="12">
    <source>
        <dbReference type="Proteomes" id="UP000006875"/>
    </source>
</evidence>
<dbReference type="GO" id="GO:0034628">
    <property type="term" value="P:'de novo' NAD+ biosynthetic process from L-aspartate"/>
    <property type="evidence" value="ECO:0007669"/>
    <property type="project" value="TreeGrafter"/>
</dbReference>
<keyword evidence="7" id="KW-0479">Metal-binding</keyword>
<dbReference type="HOGENOM" id="CLU_047382_0_0_0"/>
<dbReference type="GO" id="GO:0051539">
    <property type="term" value="F:4 iron, 4 sulfur cluster binding"/>
    <property type="evidence" value="ECO:0007669"/>
    <property type="project" value="UniProtKB-KW"/>
</dbReference>
<evidence type="ECO:0000256" key="4">
    <source>
        <dbReference type="ARBA" id="ARBA00022485"/>
    </source>
</evidence>
<dbReference type="GO" id="GO:0008987">
    <property type="term" value="F:quinolinate synthetase A activity"/>
    <property type="evidence" value="ECO:0007669"/>
    <property type="project" value="UniProtKB-UniRule"/>
</dbReference>
<dbReference type="EC" id="2.5.1.72" evidence="3 10"/>
<protein>
    <recommendedName>
        <fullName evidence="3 10">Quinolinate synthase</fullName>
        <ecNumber evidence="3 10">2.5.1.72</ecNumber>
    </recommendedName>
</protein>
<dbReference type="EMBL" id="CP002282">
    <property type="protein sequence ID" value="ADO84085.1"/>
    <property type="molecule type" value="Genomic_DNA"/>
</dbReference>
<organism evidence="11 12">
    <name type="scientific">Ilyobacter polytropus (strain ATCC 51220 / DSM 2926 / LMG 16218 / CuHBu1)</name>
    <dbReference type="NCBI Taxonomy" id="572544"/>
    <lineage>
        <taxon>Bacteria</taxon>
        <taxon>Fusobacteriati</taxon>
        <taxon>Fusobacteriota</taxon>
        <taxon>Fusobacteriia</taxon>
        <taxon>Fusobacteriales</taxon>
        <taxon>Fusobacteriaceae</taxon>
        <taxon>Ilyobacter</taxon>
    </lineage>
</organism>
<dbReference type="SUPFAM" id="SSF142754">
    <property type="entry name" value="NadA-like"/>
    <property type="match status" value="1"/>
</dbReference>
<dbReference type="AlphaFoldDB" id="E3HD85"/>
<evidence type="ECO:0000256" key="2">
    <source>
        <dbReference type="ARBA" id="ARBA00005065"/>
    </source>
</evidence>
<keyword evidence="5" id="KW-0662">Pyridine nucleotide biosynthesis</keyword>
<proteinExistence type="predicted"/>
<evidence type="ECO:0000256" key="1">
    <source>
        <dbReference type="ARBA" id="ARBA00001966"/>
    </source>
</evidence>
<evidence type="ECO:0000256" key="9">
    <source>
        <dbReference type="ARBA" id="ARBA00023014"/>
    </source>
</evidence>
<comment type="pathway">
    <text evidence="2">Cofactor biosynthesis; NAD(+) biosynthesis; quinolinate from iminoaspartate: step 1/1.</text>
</comment>
<dbReference type="PANTHER" id="PTHR30573:SF0">
    <property type="entry name" value="QUINOLINATE SYNTHASE, CHLOROPLASTIC"/>
    <property type="match status" value="1"/>
</dbReference>
<evidence type="ECO:0000256" key="10">
    <source>
        <dbReference type="NCBIfam" id="TIGR00550"/>
    </source>
</evidence>
<gene>
    <name evidence="11" type="ordered locus">Ilyop_2325</name>
</gene>
<dbReference type="Proteomes" id="UP000006875">
    <property type="component" value="Plasmid pILYOP01"/>
</dbReference>
<sequence>MDIREKIIKLKKEKNAVILAHYYQRGDIQDIADFVGDSFYLAQVGKKSDAEIIVFCGVRFMAESAKILSPEKTVLLPCYTEAPCCMEYMATPEEIIQYKEKYPEVKVVTYVNSSSAVKTVSDVCCTSSSVENIINNLDAEKILFVPDRNLASYVQEQIPHKKIIPWDGCCNIHDAVKVSDIEKAIGENGKDLIIVTHPECKKDIRDMSHYVGSTSGILNYVKNSNDKRFLIVTEKGIYHQLIKDNPDKEFFFLPMLCKAMKKIFPETILESLETMNGEIILDDETVTKAAKALNNMLLFSKPRGE</sequence>
<keyword evidence="9" id="KW-0411">Iron-sulfur</keyword>
<dbReference type="UniPathway" id="UPA00253">
    <property type="reaction ID" value="UER00327"/>
</dbReference>
<reference evidence="11 12" key="1">
    <citation type="journal article" date="2010" name="Stand. Genomic Sci.">
        <title>Complete genome sequence of Ilyobacter polytropus type strain (CuHbu1).</title>
        <authorList>
            <person name="Sikorski J."/>
            <person name="Chertkov O."/>
            <person name="Lapidus A."/>
            <person name="Nolan M."/>
            <person name="Lucas S."/>
            <person name="Del Rio T.G."/>
            <person name="Tice H."/>
            <person name="Cheng J.F."/>
            <person name="Tapia R."/>
            <person name="Han C."/>
            <person name="Goodwin L."/>
            <person name="Pitluck S."/>
            <person name="Liolios K."/>
            <person name="Ivanova N."/>
            <person name="Mavromatis K."/>
            <person name="Mikhailova N."/>
            <person name="Pati A."/>
            <person name="Chen A."/>
            <person name="Palaniappan K."/>
            <person name="Land M."/>
            <person name="Hauser L."/>
            <person name="Chang Y.J."/>
            <person name="Jeffries C.D."/>
            <person name="Brambilla E."/>
            <person name="Yasawong M."/>
            <person name="Rohde M."/>
            <person name="Pukall R."/>
            <person name="Spring S."/>
            <person name="Goker M."/>
            <person name="Woyke T."/>
            <person name="Bristow J."/>
            <person name="Eisen J.A."/>
            <person name="Markowitz V."/>
            <person name="Hugenholtz P."/>
            <person name="Kyrpides N.C."/>
            <person name="Klenk H.P."/>
        </authorList>
    </citation>
    <scope>NUCLEOTIDE SEQUENCE [LARGE SCALE GENOMIC DNA]</scope>
    <source>
        <strain evidence="12">ATCC 51220 / DSM 2926 / LMG 16218 / CuHBu1</strain>
        <plasmid evidence="12">pILYOP01</plasmid>
    </source>
</reference>
<evidence type="ECO:0000256" key="8">
    <source>
        <dbReference type="ARBA" id="ARBA00023004"/>
    </source>
</evidence>
<accession>E3HD85</accession>
<dbReference type="GO" id="GO:0005829">
    <property type="term" value="C:cytosol"/>
    <property type="evidence" value="ECO:0007669"/>
    <property type="project" value="TreeGrafter"/>
</dbReference>
<evidence type="ECO:0000256" key="7">
    <source>
        <dbReference type="ARBA" id="ARBA00022723"/>
    </source>
</evidence>
<dbReference type="NCBIfam" id="NF006878">
    <property type="entry name" value="PRK09375.1-2"/>
    <property type="match status" value="1"/>
</dbReference>
<dbReference type="Gene3D" id="3.40.50.10800">
    <property type="entry name" value="NadA-like"/>
    <property type="match status" value="3"/>
</dbReference>
<dbReference type="RefSeq" id="WP_013388744.1">
    <property type="nucleotide sequence ID" value="NC_014633.1"/>
</dbReference>
<dbReference type="PANTHER" id="PTHR30573">
    <property type="entry name" value="QUINOLINATE SYNTHETASE A"/>
    <property type="match status" value="1"/>
</dbReference>
<dbReference type="Pfam" id="PF02445">
    <property type="entry name" value="NadA"/>
    <property type="match status" value="1"/>
</dbReference>
<dbReference type="InterPro" id="IPR003473">
    <property type="entry name" value="NadA"/>
</dbReference>
<name>E3HD85_ILYPC</name>
<keyword evidence="8" id="KW-0408">Iron</keyword>
<keyword evidence="11" id="KW-0614">Plasmid</keyword>
<dbReference type="KEGG" id="ipo:Ilyop_2325"/>
<evidence type="ECO:0000256" key="5">
    <source>
        <dbReference type="ARBA" id="ARBA00022642"/>
    </source>
</evidence>
<dbReference type="NCBIfam" id="TIGR00550">
    <property type="entry name" value="nadA"/>
    <property type="match status" value="1"/>
</dbReference>
<geneLocation type="plasmid" evidence="11 12">
    <name>pILYOP01</name>
</geneLocation>
<dbReference type="OrthoDB" id="9801204at2"/>
<evidence type="ECO:0000256" key="3">
    <source>
        <dbReference type="ARBA" id="ARBA00012669"/>
    </source>
</evidence>
<keyword evidence="4" id="KW-0004">4Fe-4S</keyword>
<keyword evidence="12" id="KW-1185">Reference proteome</keyword>
<evidence type="ECO:0000313" key="11">
    <source>
        <dbReference type="EMBL" id="ADO84085.1"/>
    </source>
</evidence>
<dbReference type="GO" id="GO:0046872">
    <property type="term" value="F:metal ion binding"/>
    <property type="evidence" value="ECO:0007669"/>
    <property type="project" value="UniProtKB-KW"/>
</dbReference>